<evidence type="ECO:0000313" key="5">
    <source>
        <dbReference type="Proteomes" id="UP000239936"/>
    </source>
</evidence>
<dbReference type="InterPro" id="IPR011049">
    <property type="entry name" value="Serralysin-like_metalloprot_C"/>
</dbReference>
<dbReference type="GO" id="GO:0005576">
    <property type="term" value="C:extracellular region"/>
    <property type="evidence" value="ECO:0007669"/>
    <property type="project" value="UniProtKB-SubCell"/>
</dbReference>
<accession>A0A2S7XMD0</accession>
<comment type="caution">
    <text evidence="4">The sequence shown here is derived from an EMBL/GenBank/DDBJ whole genome shotgun (WGS) entry which is preliminary data.</text>
</comment>
<dbReference type="SUPFAM" id="SSF51120">
    <property type="entry name" value="beta-Roll"/>
    <property type="match status" value="1"/>
</dbReference>
<dbReference type="Pfam" id="PF00353">
    <property type="entry name" value="HemolysinCabind"/>
    <property type="match status" value="1"/>
</dbReference>
<proteinExistence type="predicted"/>
<sequence length="171" mass="17042">MTATNTLADIDGLGTIGYQWLANGTAITGAKTSSYTLTATDVGKTITVAASYTDKLGAAENVVSTATGAVVHVTAVADKGTPGNDSNLKGTADNDYIDGLTGNDSLTGLAGNDTLNGGAGNDTLNGGVGSDSMIGGNGSDTYYVDNVAIRSLKLRVAAGLIWFTASSVLTP</sequence>
<gene>
    <name evidence="4" type="ORF">CXB77_17240</name>
</gene>
<evidence type="ECO:0000313" key="4">
    <source>
        <dbReference type="EMBL" id="PQJ94884.1"/>
    </source>
</evidence>
<dbReference type="Proteomes" id="UP000239936">
    <property type="component" value="Unassembled WGS sequence"/>
</dbReference>
<keyword evidence="2" id="KW-0964">Secreted</keyword>
<evidence type="ECO:0000256" key="1">
    <source>
        <dbReference type="ARBA" id="ARBA00004613"/>
    </source>
</evidence>
<dbReference type="InterPro" id="IPR018511">
    <property type="entry name" value="Hemolysin-typ_Ca-bd_CS"/>
</dbReference>
<reference evidence="4 5" key="1">
    <citation type="submission" date="2018-01" db="EMBL/GenBank/DDBJ databases">
        <title>The complete genome sequence of Chromatium okenii LaCa, a purple sulfur bacterium with a turbulent life.</title>
        <authorList>
            <person name="Luedin S.M."/>
            <person name="Liechti N."/>
            <person name="Storelli N."/>
            <person name="Danza F."/>
            <person name="Wittwer M."/>
            <person name="Pothier J.F."/>
            <person name="Tonolla M.A."/>
        </authorList>
    </citation>
    <scope>NUCLEOTIDE SEQUENCE [LARGE SCALE GENOMIC DNA]</scope>
    <source>
        <strain evidence="4 5">LaCa</strain>
    </source>
</reference>
<dbReference type="InterPro" id="IPR001343">
    <property type="entry name" value="Hemolysn_Ca-bd"/>
</dbReference>
<organism evidence="4 5">
    <name type="scientific">Chromatium okenii</name>
    <dbReference type="NCBI Taxonomy" id="61644"/>
    <lineage>
        <taxon>Bacteria</taxon>
        <taxon>Pseudomonadati</taxon>
        <taxon>Pseudomonadota</taxon>
        <taxon>Gammaproteobacteria</taxon>
        <taxon>Chromatiales</taxon>
        <taxon>Chromatiaceae</taxon>
        <taxon>Chromatium</taxon>
    </lineage>
</organism>
<name>A0A2S7XMD0_9GAMM</name>
<dbReference type="EMBL" id="PPGH01000038">
    <property type="protein sequence ID" value="PQJ94884.1"/>
    <property type="molecule type" value="Genomic_DNA"/>
</dbReference>
<keyword evidence="5" id="KW-1185">Reference proteome</keyword>
<dbReference type="Gene3D" id="2.150.10.10">
    <property type="entry name" value="Serralysin-like metalloprotease, C-terminal"/>
    <property type="match status" value="1"/>
</dbReference>
<dbReference type="PROSITE" id="PS00330">
    <property type="entry name" value="HEMOLYSIN_CALCIUM"/>
    <property type="match status" value="2"/>
</dbReference>
<dbReference type="AlphaFoldDB" id="A0A2S7XMD0"/>
<protein>
    <submittedName>
        <fullName evidence="4">Uncharacterized protein</fullName>
    </submittedName>
</protein>
<dbReference type="PANTHER" id="PTHR38340:SF1">
    <property type="entry name" value="S-LAYER PROTEIN"/>
    <property type="match status" value="1"/>
</dbReference>
<dbReference type="InterPro" id="IPR050557">
    <property type="entry name" value="RTX_toxin/Mannuronan_C5-epim"/>
</dbReference>
<evidence type="ECO:0000256" key="3">
    <source>
        <dbReference type="ARBA" id="ARBA00022837"/>
    </source>
</evidence>
<dbReference type="PANTHER" id="PTHR38340">
    <property type="entry name" value="S-LAYER PROTEIN"/>
    <property type="match status" value="1"/>
</dbReference>
<dbReference type="PRINTS" id="PR00313">
    <property type="entry name" value="CABNDNGRPT"/>
</dbReference>
<evidence type="ECO:0000256" key="2">
    <source>
        <dbReference type="ARBA" id="ARBA00022525"/>
    </source>
</evidence>
<dbReference type="GO" id="GO:0005509">
    <property type="term" value="F:calcium ion binding"/>
    <property type="evidence" value="ECO:0007669"/>
    <property type="project" value="InterPro"/>
</dbReference>
<keyword evidence="3" id="KW-0106">Calcium</keyword>
<dbReference type="OrthoDB" id="6089850at2"/>
<comment type="subcellular location">
    <subcellularLocation>
        <location evidence="1">Secreted</location>
    </subcellularLocation>
</comment>